<feature type="region of interest" description="Disordered" evidence="1">
    <location>
        <begin position="333"/>
        <end position="355"/>
    </location>
</feature>
<sequence>MLEFEWIWAFFLLPLPLLALLLPSKKQGQEAALRVPSLTTGIEAKSQRKGTKKLSLLLATLAWVALVSATARPQWLGEPVSIPAEGRDLMIAVDLSGSMKIDDMQVNGRQVDRLKMIKFVLSDFIKRRVGDRLGLILFADTAYLQAPLTYDRETVEQLLNESLIGLVGEQTAIGDAIGLAIKRFEARKESNKVLVLLTDGQNTAGNITPEQANELAINNGVTVYTIGVGADKMLVQSFFGNRQVNPSQDLDEGMLTEIATSTGGRYFRARDAESLKQIYATLDELEPIARESKQMRPLQALYFYPLSLALLITILMGLFPLIKQFLLSGRRKEHKDVQKEEQKIKPQETRKEATK</sequence>
<dbReference type="Pfam" id="PF00092">
    <property type="entry name" value="VWA"/>
    <property type="match status" value="1"/>
</dbReference>
<evidence type="ECO:0000313" key="5">
    <source>
        <dbReference type="Proteomes" id="UP000011864"/>
    </source>
</evidence>
<keyword evidence="5" id="KW-1185">Reference proteome</keyword>
<keyword evidence="2" id="KW-0812">Transmembrane</keyword>
<evidence type="ECO:0000259" key="3">
    <source>
        <dbReference type="PROSITE" id="PS50234"/>
    </source>
</evidence>
<dbReference type="CDD" id="cd01467">
    <property type="entry name" value="vWA_BatA_type"/>
    <property type="match status" value="1"/>
</dbReference>
<feature type="transmembrane region" description="Helical" evidence="2">
    <location>
        <begin position="301"/>
        <end position="322"/>
    </location>
</feature>
<evidence type="ECO:0000256" key="1">
    <source>
        <dbReference type="SAM" id="MobiDB-lite"/>
    </source>
</evidence>
<dbReference type="OrthoDB" id="6206554at2"/>
<dbReference type="EMBL" id="CP003837">
    <property type="protein sequence ID" value="AGH44002.1"/>
    <property type="molecule type" value="Genomic_DNA"/>
</dbReference>
<name>K7AMG4_9ALTE</name>
<dbReference type="Gene3D" id="3.40.50.410">
    <property type="entry name" value="von Willebrand factor, type A domain"/>
    <property type="match status" value="1"/>
</dbReference>
<dbReference type="PATRIC" id="fig|1129794.4.peg.1875"/>
<feature type="domain" description="VWFA" evidence="3">
    <location>
        <begin position="88"/>
        <end position="282"/>
    </location>
</feature>
<dbReference type="Proteomes" id="UP000011864">
    <property type="component" value="Chromosome"/>
</dbReference>
<dbReference type="InterPro" id="IPR033881">
    <property type="entry name" value="vWA_BatA_type"/>
</dbReference>
<gene>
    <name evidence="4" type="ORF">C427_1893</name>
</gene>
<keyword evidence="2" id="KW-0472">Membrane</keyword>
<dbReference type="AlphaFoldDB" id="K7AMG4"/>
<dbReference type="InterPro" id="IPR002035">
    <property type="entry name" value="VWF_A"/>
</dbReference>
<dbReference type="STRING" id="1129794.C427_1893"/>
<organism evidence="4 5">
    <name type="scientific">Paraglaciecola psychrophila 170</name>
    <dbReference type="NCBI Taxonomy" id="1129794"/>
    <lineage>
        <taxon>Bacteria</taxon>
        <taxon>Pseudomonadati</taxon>
        <taxon>Pseudomonadota</taxon>
        <taxon>Gammaproteobacteria</taxon>
        <taxon>Alteromonadales</taxon>
        <taxon>Alteromonadaceae</taxon>
        <taxon>Paraglaciecola</taxon>
    </lineage>
</organism>
<feature type="transmembrane region" description="Helical" evidence="2">
    <location>
        <begin position="54"/>
        <end position="71"/>
    </location>
</feature>
<dbReference type="SUPFAM" id="SSF53300">
    <property type="entry name" value="vWA-like"/>
    <property type="match status" value="1"/>
</dbReference>
<dbReference type="InterPro" id="IPR036465">
    <property type="entry name" value="vWFA_dom_sf"/>
</dbReference>
<dbReference type="PROSITE" id="PS50234">
    <property type="entry name" value="VWFA"/>
    <property type="match status" value="1"/>
</dbReference>
<evidence type="ECO:0000313" key="4">
    <source>
        <dbReference type="EMBL" id="AGH44002.1"/>
    </source>
</evidence>
<keyword evidence="2" id="KW-1133">Transmembrane helix</keyword>
<dbReference type="InterPro" id="IPR050768">
    <property type="entry name" value="UPF0353/GerABKA_families"/>
</dbReference>
<evidence type="ECO:0000256" key="2">
    <source>
        <dbReference type="SAM" id="Phobius"/>
    </source>
</evidence>
<protein>
    <submittedName>
        <fullName evidence="4">von Willebrand factor type A</fullName>
    </submittedName>
</protein>
<dbReference type="KEGG" id="gps:C427_1893"/>
<dbReference type="RefSeq" id="WP_007636075.1">
    <property type="nucleotide sequence ID" value="NC_020514.1"/>
</dbReference>
<dbReference type="PANTHER" id="PTHR22550">
    <property type="entry name" value="SPORE GERMINATION PROTEIN"/>
    <property type="match status" value="1"/>
</dbReference>
<dbReference type="eggNOG" id="COG2304">
    <property type="taxonomic scope" value="Bacteria"/>
</dbReference>
<feature type="compositionally biased region" description="Basic and acidic residues" evidence="1">
    <location>
        <begin position="334"/>
        <end position="355"/>
    </location>
</feature>
<reference evidence="4 5" key="1">
    <citation type="journal article" date="2013" name="Genome Announc.">
        <title>Complete Genome Sequence of Glaciecola psychrophila Strain 170T.</title>
        <authorList>
            <person name="Yin J."/>
            <person name="Chen J."/>
            <person name="Liu G."/>
            <person name="Yu Y."/>
            <person name="Song L."/>
            <person name="Wang X."/>
            <person name="Qu X."/>
        </authorList>
    </citation>
    <scope>NUCLEOTIDE SEQUENCE [LARGE SCALE GENOMIC DNA]</scope>
    <source>
        <strain evidence="4 5">170</strain>
    </source>
</reference>
<dbReference type="PANTHER" id="PTHR22550:SF18">
    <property type="entry name" value="VWFA DOMAIN-CONTAINING PROTEIN"/>
    <property type="match status" value="1"/>
</dbReference>
<feature type="transmembrane region" description="Helical" evidence="2">
    <location>
        <begin position="6"/>
        <end position="24"/>
    </location>
</feature>
<dbReference type="SMART" id="SM00327">
    <property type="entry name" value="VWA"/>
    <property type="match status" value="1"/>
</dbReference>
<dbReference type="HOGENOM" id="CLU_024570_0_1_6"/>
<proteinExistence type="predicted"/>
<accession>K7AMG4</accession>